<dbReference type="SMART" id="SM00342">
    <property type="entry name" value="HTH_ARAC"/>
    <property type="match status" value="1"/>
</dbReference>
<sequence length="296" mass="34031">MSMQRYEIKPKHFQHLNSKLLYISTSKYQGDWKSIPHSHHFTELFYVVSGKGTFLLDGQIFFIGINDLIIVPPNIEHTEQSLDASPLEYIVLGIEGITFFNTELSSSRIICNYSKKTELLNILNLIMEEVHHEPLGYTLVCQHLLDILLIQIIRCQKLVPASIGTAKMTRECGQVKQYLDSNYADNISLDSLAAFTHMNKYYLAHAFTKYTGLSPISYLNTKRLQVSRELLESTDHSIAEIATSIGFSSQSYFSQVFKKATGMTPNSYRKLKNREHKHAEQKKEEHNQSRLHKIKD</sequence>
<dbReference type="PANTHER" id="PTHR43280:SF2">
    <property type="entry name" value="HTH-TYPE TRANSCRIPTIONAL REGULATOR EXSA"/>
    <property type="match status" value="1"/>
</dbReference>
<feature type="domain" description="HTH araC/xylS-type" evidence="5">
    <location>
        <begin position="173"/>
        <end position="271"/>
    </location>
</feature>
<dbReference type="Pfam" id="PF02311">
    <property type="entry name" value="AraC_binding"/>
    <property type="match status" value="1"/>
</dbReference>
<gene>
    <name evidence="6" type="ORF">FYJ39_16770</name>
</gene>
<evidence type="ECO:0000256" key="2">
    <source>
        <dbReference type="ARBA" id="ARBA00023125"/>
    </source>
</evidence>
<reference evidence="6 7" key="1">
    <citation type="submission" date="2019-08" db="EMBL/GenBank/DDBJ databases">
        <title>In-depth cultivation of the pig gut microbiome towards novel bacterial diversity and tailored functional studies.</title>
        <authorList>
            <person name="Wylensek D."/>
            <person name="Hitch T.C.A."/>
            <person name="Clavel T."/>
        </authorList>
    </citation>
    <scope>NUCLEOTIDE SEQUENCE [LARGE SCALE GENOMIC DNA]</scope>
    <source>
        <strain evidence="6 7">WCA-389-WT-23D1</strain>
    </source>
</reference>
<dbReference type="Gene3D" id="2.60.120.10">
    <property type="entry name" value="Jelly Rolls"/>
    <property type="match status" value="1"/>
</dbReference>
<dbReference type="Pfam" id="PF12833">
    <property type="entry name" value="HTH_18"/>
    <property type="match status" value="1"/>
</dbReference>
<dbReference type="RefSeq" id="WP_154473585.1">
    <property type="nucleotide sequence ID" value="NZ_DBEWUL010000043.1"/>
</dbReference>
<dbReference type="InterPro" id="IPR018062">
    <property type="entry name" value="HTH_AraC-typ_CS"/>
</dbReference>
<feature type="region of interest" description="Disordered" evidence="4">
    <location>
        <begin position="273"/>
        <end position="296"/>
    </location>
</feature>
<dbReference type="PROSITE" id="PS00041">
    <property type="entry name" value="HTH_ARAC_FAMILY_1"/>
    <property type="match status" value="1"/>
</dbReference>
<dbReference type="InterPro" id="IPR018060">
    <property type="entry name" value="HTH_AraC"/>
</dbReference>
<organism evidence="6 7">
    <name type="scientific">Clostridium porci</name>
    <dbReference type="NCBI Taxonomy" id="2605778"/>
    <lineage>
        <taxon>Bacteria</taxon>
        <taxon>Bacillati</taxon>
        <taxon>Bacillota</taxon>
        <taxon>Clostridia</taxon>
        <taxon>Eubacteriales</taxon>
        <taxon>Clostridiaceae</taxon>
        <taxon>Clostridium</taxon>
    </lineage>
</organism>
<dbReference type="PANTHER" id="PTHR43280">
    <property type="entry name" value="ARAC-FAMILY TRANSCRIPTIONAL REGULATOR"/>
    <property type="match status" value="1"/>
</dbReference>
<keyword evidence="1" id="KW-0805">Transcription regulation</keyword>
<dbReference type="EMBL" id="VUMD01000019">
    <property type="protein sequence ID" value="MSS38142.1"/>
    <property type="molecule type" value="Genomic_DNA"/>
</dbReference>
<dbReference type="InterPro" id="IPR014710">
    <property type="entry name" value="RmlC-like_jellyroll"/>
</dbReference>
<evidence type="ECO:0000259" key="5">
    <source>
        <dbReference type="PROSITE" id="PS01124"/>
    </source>
</evidence>
<proteinExistence type="predicted"/>
<protein>
    <submittedName>
        <fullName evidence="6">AraC family transcriptional regulator</fullName>
    </submittedName>
</protein>
<evidence type="ECO:0000313" key="6">
    <source>
        <dbReference type="EMBL" id="MSS38142.1"/>
    </source>
</evidence>
<dbReference type="InterPro" id="IPR020449">
    <property type="entry name" value="Tscrpt_reg_AraC-type_HTH"/>
</dbReference>
<evidence type="ECO:0000313" key="7">
    <source>
        <dbReference type="Proteomes" id="UP000429958"/>
    </source>
</evidence>
<name>A0A7X2NNL0_9CLOT</name>
<dbReference type="Gene3D" id="1.10.10.60">
    <property type="entry name" value="Homeodomain-like"/>
    <property type="match status" value="2"/>
</dbReference>
<dbReference type="Proteomes" id="UP000429958">
    <property type="component" value="Unassembled WGS sequence"/>
</dbReference>
<keyword evidence="2" id="KW-0238">DNA-binding</keyword>
<comment type="caution">
    <text evidence="6">The sequence shown here is derived from an EMBL/GenBank/DDBJ whole genome shotgun (WGS) entry which is preliminary data.</text>
</comment>
<dbReference type="AlphaFoldDB" id="A0A7X2NNL0"/>
<dbReference type="PRINTS" id="PR00032">
    <property type="entry name" value="HTHARAC"/>
</dbReference>
<dbReference type="PROSITE" id="PS01124">
    <property type="entry name" value="HTH_ARAC_FAMILY_2"/>
    <property type="match status" value="1"/>
</dbReference>
<dbReference type="GO" id="GO:0003700">
    <property type="term" value="F:DNA-binding transcription factor activity"/>
    <property type="evidence" value="ECO:0007669"/>
    <property type="project" value="InterPro"/>
</dbReference>
<evidence type="ECO:0000256" key="1">
    <source>
        <dbReference type="ARBA" id="ARBA00023015"/>
    </source>
</evidence>
<evidence type="ECO:0000256" key="3">
    <source>
        <dbReference type="ARBA" id="ARBA00023163"/>
    </source>
</evidence>
<accession>A0A7X2NNL0</accession>
<dbReference type="InterPro" id="IPR037923">
    <property type="entry name" value="HTH-like"/>
</dbReference>
<dbReference type="InterPro" id="IPR009057">
    <property type="entry name" value="Homeodomain-like_sf"/>
</dbReference>
<keyword evidence="7" id="KW-1185">Reference proteome</keyword>
<feature type="compositionally biased region" description="Basic and acidic residues" evidence="4">
    <location>
        <begin position="277"/>
        <end position="288"/>
    </location>
</feature>
<evidence type="ECO:0000256" key="4">
    <source>
        <dbReference type="SAM" id="MobiDB-lite"/>
    </source>
</evidence>
<dbReference type="InterPro" id="IPR003313">
    <property type="entry name" value="AraC-bd"/>
</dbReference>
<dbReference type="SUPFAM" id="SSF51215">
    <property type="entry name" value="Regulatory protein AraC"/>
    <property type="match status" value="1"/>
</dbReference>
<keyword evidence="3" id="KW-0804">Transcription</keyword>
<dbReference type="SUPFAM" id="SSF46689">
    <property type="entry name" value="Homeodomain-like"/>
    <property type="match status" value="2"/>
</dbReference>
<dbReference type="GO" id="GO:0043565">
    <property type="term" value="F:sequence-specific DNA binding"/>
    <property type="evidence" value="ECO:0007669"/>
    <property type="project" value="InterPro"/>
</dbReference>